<evidence type="ECO:0000313" key="1">
    <source>
        <dbReference type="EMBL" id="CAA9381269.1"/>
    </source>
</evidence>
<dbReference type="EC" id="2.3.1.181" evidence="1"/>
<sequence>CIPAWAASRSTTWWPGICSGGCTPRWRAARSRTQSSFWNIPPSTPPA</sequence>
<dbReference type="AlphaFoldDB" id="A0A6J4NFF1"/>
<protein>
    <submittedName>
        <fullName evidence="1">Octanoate-[acyl-carrier-protein]-protein-N-octano yltransferase</fullName>
        <ecNumber evidence="1">2.3.1.181</ecNumber>
    </submittedName>
</protein>
<proteinExistence type="predicted"/>
<feature type="non-terminal residue" evidence="1">
    <location>
        <position position="1"/>
    </location>
</feature>
<keyword evidence="1" id="KW-0808">Transferase</keyword>
<organism evidence="1">
    <name type="scientific">uncultured Propionibacteriaceae bacterium</name>
    <dbReference type="NCBI Taxonomy" id="257457"/>
    <lineage>
        <taxon>Bacteria</taxon>
        <taxon>Bacillati</taxon>
        <taxon>Actinomycetota</taxon>
        <taxon>Actinomycetes</taxon>
        <taxon>Propionibacteriales</taxon>
        <taxon>Propionibacteriaceae</taxon>
        <taxon>environmental samples</taxon>
    </lineage>
</organism>
<accession>A0A6J4NFF1</accession>
<keyword evidence="1" id="KW-0012">Acyltransferase</keyword>
<reference evidence="1" key="1">
    <citation type="submission" date="2020-02" db="EMBL/GenBank/DDBJ databases">
        <authorList>
            <person name="Meier V. D."/>
        </authorList>
    </citation>
    <scope>NUCLEOTIDE SEQUENCE</scope>
    <source>
        <strain evidence="1">AVDCRST_MAG75</strain>
    </source>
</reference>
<feature type="non-terminal residue" evidence="1">
    <location>
        <position position="47"/>
    </location>
</feature>
<gene>
    <name evidence="1" type="ORF">AVDCRST_MAG75-978</name>
</gene>
<name>A0A6J4NFF1_9ACTN</name>
<dbReference type="GO" id="GO:0033819">
    <property type="term" value="F:lipoyl(octanoyl) transferase activity"/>
    <property type="evidence" value="ECO:0007669"/>
    <property type="project" value="UniProtKB-EC"/>
</dbReference>
<dbReference type="EMBL" id="CADCUO010000063">
    <property type="protein sequence ID" value="CAA9381269.1"/>
    <property type="molecule type" value="Genomic_DNA"/>
</dbReference>